<dbReference type="PANTHER" id="PTHR43394">
    <property type="entry name" value="ATP-DEPENDENT PERMEASE MDL1, MITOCHONDRIAL"/>
    <property type="match status" value="1"/>
</dbReference>
<dbReference type="STRING" id="588581.Cpap_1563"/>
<evidence type="ECO:0000259" key="10">
    <source>
        <dbReference type="PROSITE" id="PS50893"/>
    </source>
</evidence>
<keyword evidence="8 9" id="KW-0472">Membrane</keyword>
<feature type="domain" description="ABC transmembrane type-1" evidence="11">
    <location>
        <begin position="16"/>
        <end position="298"/>
    </location>
</feature>
<dbReference type="InterPro" id="IPR036640">
    <property type="entry name" value="ABC1_TM_sf"/>
</dbReference>
<evidence type="ECO:0000313" key="12">
    <source>
        <dbReference type="EMBL" id="EGD47170.1"/>
    </source>
</evidence>
<dbReference type="Gene3D" id="1.20.1560.10">
    <property type="entry name" value="ABC transporter type 1, transmembrane domain"/>
    <property type="match status" value="1"/>
</dbReference>
<evidence type="ECO:0000256" key="7">
    <source>
        <dbReference type="ARBA" id="ARBA00022989"/>
    </source>
</evidence>
<dbReference type="Pfam" id="PF00005">
    <property type="entry name" value="ABC_tran"/>
    <property type="match status" value="1"/>
</dbReference>
<dbReference type="EMBL" id="ACXX02000009">
    <property type="protein sequence ID" value="EGD47170.1"/>
    <property type="molecule type" value="Genomic_DNA"/>
</dbReference>
<feature type="transmembrane region" description="Helical" evidence="9">
    <location>
        <begin position="272"/>
        <end position="294"/>
    </location>
</feature>
<dbReference type="SUPFAM" id="SSF90123">
    <property type="entry name" value="ABC transporter transmembrane region"/>
    <property type="match status" value="1"/>
</dbReference>
<protein>
    <submittedName>
        <fullName evidence="12">ABC transporter related protein</fullName>
    </submittedName>
</protein>
<dbReference type="InterPro" id="IPR039421">
    <property type="entry name" value="Type_1_exporter"/>
</dbReference>
<dbReference type="SUPFAM" id="SSF52540">
    <property type="entry name" value="P-loop containing nucleoside triphosphate hydrolases"/>
    <property type="match status" value="1"/>
</dbReference>
<comment type="caution">
    <text evidence="12">The sequence shown here is derived from an EMBL/GenBank/DDBJ whole genome shotgun (WGS) entry which is preliminary data.</text>
</comment>
<evidence type="ECO:0000256" key="3">
    <source>
        <dbReference type="ARBA" id="ARBA00022475"/>
    </source>
</evidence>
<feature type="transmembrane region" description="Helical" evidence="9">
    <location>
        <begin position="157"/>
        <end position="174"/>
    </location>
</feature>
<evidence type="ECO:0000259" key="11">
    <source>
        <dbReference type="PROSITE" id="PS50929"/>
    </source>
</evidence>
<feature type="transmembrane region" description="Helical" evidence="9">
    <location>
        <begin position="21"/>
        <end position="40"/>
    </location>
</feature>
<accession>F1TEK4</accession>
<keyword evidence="7 9" id="KW-1133">Transmembrane helix</keyword>
<keyword evidence="2" id="KW-0813">Transport</keyword>
<organism evidence="12 13">
    <name type="scientific">Ruminiclostridium papyrosolvens DSM 2782</name>
    <dbReference type="NCBI Taxonomy" id="588581"/>
    <lineage>
        <taxon>Bacteria</taxon>
        <taxon>Bacillati</taxon>
        <taxon>Bacillota</taxon>
        <taxon>Clostridia</taxon>
        <taxon>Eubacteriales</taxon>
        <taxon>Oscillospiraceae</taxon>
        <taxon>Ruminiclostridium</taxon>
    </lineage>
</organism>
<proteinExistence type="predicted"/>
<evidence type="ECO:0000256" key="4">
    <source>
        <dbReference type="ARBA" id="ARBA00022692"/>
    </source>
</evidence>
<dbReference type="GO" id="GO:0015421">
    <property type="term" value="F:ABC-type oligopeptide transporter activity"/>
    <property type="evidence" value="ECO:0007669"/>
    <property type="project" value="TreeGrafter"/>
</dbReference>
<dbReference type="OrthoDB" id="9762778at2"/>
<evidence type="ECO:0000256" key="5">
    <source>
        <dbReference type="ARBA" id="ARBA00022741"/>
    </source>
</evidence>
<keyword evidence="13" id="KW-1185">Reference proteome</keyword>
<evidence type="ECO:0000256" key="9">
    <source>
        <dbReference type="SAM" id="Phobius"/>
    </source>
</evidence>
<dbReference type="GO" id="GO:0005886">
    <property type="term" value="C:plasma membrane"/>
    <property type="evidence" value="ECO:0007669"/>
    <property type="project" value="UniProtKB-SubCell"/>
</dbReference>
<reference evidence="12" key="2">
    <citation type="submission" date="2011-01" db="EMBL/GenBank/DDBJ databases">
        <title>The Non-contiguous Finished genome of Clostridium papyrosolvens.</title>
        <authorList>
            <person name="Lucas S."/>
            <person name="Copeland A."/>
            <person name="Lapidus A."/>
            <person name="Cheng J.-F."/>
            <person name="Goodwin L."/>
            <person name="Pitluck S."/>
            <person name="Misra M."/>
            <person name="Chertkov O."/>
            <person name="Detter J.C."/>
            <person name="Han C."/>
            <person name="Tapia R."/>
            <person name="Land M."/>
            <person name="Hauser L."/>
            <person name="Kyrpides N."/>
            <person name="Ivanova N."/>
            <person name="Pagani I."/>
            <person name="Mouttaki H."/>
            <person name="He Z."/>
            <person name="Zhou J."/>
            <person name="Hemme C.L."/>
            <person name="Woyke T."/>
        </authorList>
    </citation>
    <scope>NUCLEOTIDE SEQUENCE [LARGE SCALE GENOMIC DNA]</scope>
    <source>
        <strain evidence="12">DSM 2782</strain>
    </source>
</reference>
<dbReference type="PANTHER" id="PTHR43394:SF1">
    <property type="entry name" value="ATP-BINDING CASSETTE SUB-FAMILY B MEMBER 10, MITOCHONDRIAL"/>
    <property type="match status" value="1"/>
</dbReference>
<dbReference type="AlphaFoldDB" id="F1TEK4"/>
<keyword evidence="3" id="KW-1003">Cell membrane</keyword>
<evidence type="ECO:0000256" key="6">
    <source>
        <dbReference type="ARBA" id="ARBA00022840"/>
    </source>
</evidence>
<keyword evidence="6" id="KW-0067">ATP-binding</keyword>
<dbReference type="eggNOG" id="COG1132">
    <property type="taxonomic scope" value="Bacteria"/>
</dbReference>
<dbReference type="SMART" id="SM00382">
    <property type="entry name" value="AAA"/>
    <property type="match status" value="1"/>
</dbReference>
<feature type="transmembrane region" description="Helical" evidence="9">
    <location>
        <begin position="52"/>
        <end position="73"/>
    </location>
</feature>
<dbReference type="InterPro" id="IPR011527">
    <property type="entry name" value="ABC1_TM_dom"/>
</dbReference>
<dbReference type="InterPro" id="IPR017871">
    <property type="entry name" value="ABC_transporter-like_CS"/>
</dbReference>
<dbReference type="PROSITE" id="PS50893">
    <property type="entry name" value="ABC_TRANSPORTER_2"/>
    <property type="match status" value="1"/>
</dbReference>
<evidence type="ECO:0000256" key="2">
    <source>
        <dbReference type="ARBA" id="ARBA00022448"/>
    </source>
</evidence>
<dbReference type="GO" id="GO:0005524">
    <property type="term" value="F:ATP binding"/>
    <property type="evidence" value="ECO:0007669"/>
    <property type="project" value="UniProtKB-KW"/>
</dbReference>
<dbReference type="GO" id="GO:0016887">
    <property type="term" value="F:ATP hydrolysis activity"/>
    <property type="evidence" value="ECO:0007669"/>
    <property type="project" value="InterPro"/>
</dbReference>
<comment type="subcellular location">
    <subcellularLocation>
        <location evidence="1">Cell membrane</location>
        <topology evidence="1">Multi-pass membrane protein</topology>
    </subcellularLocation>
</comment>
<evidence type="ECO:0000256" key="1">
    <source>
        <dbReference type="ARBA" id="ARBA00004651"/>
    </source>
</evidence>
<dbReference type="FunFam" id="3.40.50.300:FF:000854">
    <property type="entry name" value="Multidrug ABC transporter ATP-binding protein"/>
    <property type="match status" value="1"/>
</dbReference>
<dbReference type="InterPro" id="IPR027417">
    <property type="entry name" value="P-loop_NTPase"/>
</dbReference>
<dbReference type="InterPro" id="IPR003439">
    <property type="entry name" value="ABC_transporter-like_ATP-bd"/>
</dbReference>
<feature type="transmembrane region" description="Helical" evidence="9">
    <location>
        <begin position="238"/>
        <end position="260"/>
    </location>
</feature>
<dbReference type="CDD" id="cd18548">
    <property type="entry name" value="ABC_6TM_Tm287_like"/>
    <property type="match status" value="1"/>
</dbReference>
<evidence type="ECO:0000256" key="8">
    <source>
        <dbReference type="ARBA" id="ARBA00023136"/>
    </source>
</evidence>
<dbReference type="PROSITE" id="PS50929">
    <property type="entry name" value="ABC_TM1F"/>
    <property type="match status" value="1"/>
</dbReference>
<keyword evidence="5" id="KW-0547">Nucleotide-binding</keyword>
<dbReference type="Pfam" id="PF00664">
    <property type="entry name" value="ABC_membrane"/>
    <property type="match status" value="1"/>
</dbReference>
<feature type="domain" description="ABC transporter" evidence="10">
    <location>
        <begin position="339"/>
        <end position="574"/>
    </location>
</feature>
<dbReference type="Proteomes" id="UP000003860">
    <property type="component" value="Unassembled WGS sequence"/>
</dbReference>
<dbReference type="RefSeq" id="WP_004620223.1">
    <property type="nucleotide sequence ID" value="NZ_ACXX02000009.1"/>
</dbReference>
<feature type="transmembrane region" description="Helical" evidence="9">
    <location>
        <begin position="133"/>
        <end position="151"/>
    </location>
</feature>
<gene>
    <name evidence="12" type="ORF">Cpap_1563</name>
</gene>
<reference evidence="12" key="1">
    <citation type="submission" date="2009-07" db="EMBL/GenBank/DDBJ databases">
        <authorList>
            <consortium name="US DOE Joint Genome Institute (JGI-PGF)"/>
            <person name="Lucas S."/>
            <person name="Copeland A."/>
            <person name="Lapidus A."/>
            <person name="Glavina del Rio T."/>
            <person name="Tice H."/>
            <person name="Bruce D."/>
            <person name="Goodwin L."/>
            <person name="Pitluck S."/>
            <person name="Larimer F."/>
            <person name="Land M.L."/>
            <person name="Mouttaki H."/>
            <person name="He Z."/>
            <person name="Zhou J."/>
            <person name="Hemme C.L."/>
        </authorList>
    </citation>
    <scope>NUCLEOTIDE SEQUENCE</scope>
    <source>
        <strain evidence="12">DSM 2782</strain>
    </source>
</reference>
<evidence type="ECO:0000313" key="13">
    <source>
        <dbReference type="Proteomes" id="UP000003860"/>
    </source>
</evidence>
<sequence length="583" mass="64201">MFKLIKYLKPYLKQVILGPAFKLFEAILELTIPLLMAKLIDNGVKVNNPSYIYMMGGIMVAIAITGAGSAYICQYYASIASQGFGTSMRNLLFKKIQGYSFNELDKIGTPSLINRVTSDVNQLQLAVAMLIRLVVRVPFLCIGGLIMAMTINLKLSVILFITMPLFALIIYFIMSRTIPLYKTVQKKLDTLSVIIRENLSGVRVIRAFAKLDKERERFSKGNREYADMSIRVGKVSALLNPATTVIVNLGVAAILWFGGIQVYHGTMTQGEIIAYVNYINMILSALIVLANLVVTFTKAAASANRVNEILETQPSVMDSDDNVADVQETANVSEGVPFIEFRNVKFSYDGASDYALKNISFGIKSGQTVGIIGSTGSGKSTLVNLIARFYDTTDGQILINGLDVRNMKQHDLRDKIGLVPQKSVLFSGTIEENVKWGSELAQETDINWAAGIAQAKEFIKQKSEGIKSHITQGGANLSGGQKQRLAIARAVVKRPELLILDDSTSALDYATDAALRREIKNNLKELTIIMVTQRVAAIRDADSIVVLDDGEMVGIGRNDELLESCPVYQEIYYSQRKSEVAHT</sequence>
<dbReference type="Gene3D" id="3.40.50.300">
    <property type="entry name" value="P-loop containing nucleotide triphosphate hydrolases"/>
    <property type="match status" value="1"/>
</dbReference>
<name>F1TEK4_9FIRM</name>
<keyword evidence="4 9" id="KW-0812">Transmembrane</keyword>
<dbReference type="PROSITE" id="PS00211">
    <property type="entry name" value="ABC_TRANSPORTER_1"/>
    <property type="match status" value="1"/>
</dbReference>
<dbReference type="InterPro" id="IPR003593">
    <property type="entry name" value="AAA+_ATPase"/>
</dbReference>